<comment type="subcellular location">
    <subcellularLocation>
        <location evidence="1">Cell envelope</location>
    </subcellularLocation>
</comment>
<dbReference type="GO" id="GO:0030001">
    <property type="term" value="P:metal ion transport"/>
    <property type="evidence" value="ECO:0007669"/>
    <property type="project" value="InterPro"/>
</dbReference>
<comment type="caution">
    <text evidence="7">The sequence shown here is derived from an EMBL/GenBank/DDBJ whole genome shotgun (WGS) entry which is preliminary data.</text>
</comment>
<gene>
    <name evidence="7" type="ORF">KME07_03740</name>
</gene>
<organism evidence="7 8">
    <name type="scientific">Pegethrix bostrychoides GSE-TBD4-15B</name>
    <dbReference type="NCBI Taxonomy" id="2839662"/>
    <lineage>
        <taxon>Bacteria</taxon>
        <taxon>Bacillati</taxon>
        <taxon>Cyanobacteriota</taxon>
        <taxon>Cyanophyceae</taxon>
        <taxon>Oculatellales</taxon>
        <taxon>Oculatellaceae</taxon>
        <taxon>Pegethrix</taxon>
    </lineage>
</organism>
<dbReference type="PANTHER" id="PTHR42953:SF1">
    <property type="entry name" value="METAL-BINDING PROTEIN HI_0362-RELATED"/>
    <property type="match status" value="1"/>
</dbReference>
<dbReference type="AlphaFoldDB" id="A0A951P864"/>
<dbReference type="PRINTS" id="PR00690">
    <property type="entry name" value="ADHESNFAMILY"/>
</dbReference>
<comment type="similarity">
    <text evidence="5">Belongs to the bacterial solute-binding protein 9 family.</text>
</comment>
<dbReference type="Proteomes" id="UP000707356">
    <property type="component" value="Unassembled WGS sequence"/>
</dbReference>
<proteinExistence type="inferred from homology"/>
<feature type="compositionally biased region" description="Basic and acidic residues" evidence="6">
    <location>
        <begin position="156"/>
        <end position="171"/>
    </location>
</feature>
<evidence type="ECO:0000313" key="8">
    <source>
        <dbReference type="Proteomes" id="UP000707356"/>
    </source>
</evidence>
<dbReference type="SUPFAM" id="SSF53807">
    <property type="entry name" value="Helical backbone' metal receptor"/>
    <property type="match status" value="1"/>
</dbReference>
<dbReference type="InterPro" id="IPR006127">
    <property type="entry name" value="ZnuA-like"/>
</dbReference>
<keyword evidence="3" id="KW-0479">Metal-binding</keyword>
<evidence type="ECO:0000313" key="7">
    <source>
        <dbReference type="EMBL" id="MBW4464539.1"/>
    </source>
</evidence>
<evidence type="ECO:0000256" key="6">
    <source>
        <dbReference type="SAM" id="MobiDB-lite"/>
    </source>
</evidence>
<dbReference type="InterPro" id="IPR006128">
    <property type="entry name" value="Lipoprotein_PsaA-like"/>
</dbReference>
<reference evidence="7" key="2">
    <citation type="journal article" date="2022" name="Microbiol. Resour. Announc.">
        <title>Metagenome Sequencing to Explore Phylogenomics of Terrestrial Cyanobacteria.</title>
        <authorList>
            <person name="Ward R.D."/>
            <person name="Stajich J.E."/>
            <person name="Johansen J.R."/>
            <person name="Huntemann M."/>
            <person name="Clum A."/>
            <person name="Foster B."/>
            <person name="Foster B."/>
            <person name="Roux S."/>
            <person name="Palaniappan K."/>
            <person name="Varghese N."/>
            <person name="Mukherjee S."/>
            <person name="Reddy T.B.K."/>
            <person name="Daum C."/>
            <person name="Copeland A."/>
            <person name="Chen I.A."/>
            <person name="Ivanova N.N."/>
            <person name="Kyrpides N.C."/>
            <person name="Shapiro N."/>
            <person name="Eloe-Fadrosh E.A."/>
            <person name="Pietrasiak N."/>
        </authorList>
    </citation>
    <scope>NUCLEOTIDE SEQUENCE</scope>
    <source>
        <strain evidence="7">GSE-TBD4-15B</strain>
    </source>
</reference>
<dbReference type="InterPro" id="IPR050492">
    <property type="entry name" value="Bact_metal-bind_prot9"/>
</dbReference>
<protein>
    <submittedName>
        <fullName evidence="7">Zinc ABC transporter substrate-binding protein</fullName>
    </submittedName>
</protein>
<reference evidence="7" key="1">
    <citation type="submission" date="2021-05" db="EMBL/GenBank/DDBJ databases">
        <authorList>
            <person name="Pietrasiak N."/>
            <person name="Ward R."/>
            <person name="Stajich J.E."/>
            <person name="Kurbessoian T."/>
        </authorList>
    </citation>
    <scope>NUCLEOTIDE SEQUENCE</scope>
    <source>
        <strain evidence="7">GSE-TBD4-15B</strain>
    </source>
</reference>
<dbReference type="PANTHER" id="PTHR42953">
    <property type="entry name" value="HIGH-AFFINITY ZINC UPTAKE SYSTEM PROTEIN ZNUA-RELATED"/>
    <property type="match status" value="1"/>
</dbReference>
<dbReference type="PROSITE" id="PS51257">
    <property type="entry name" value="PROKAR_LIPOPROTEIN"/>
    <property type="match status" value="1"/>
</dbReference>
<dbReference type="InterPro" id="IPR006129">
    <property type="entry name" value="AdhesinB"/>
</dbReference>
<evidence type="ECO:0000256" key="1">
    <source>
        <dbReference type="ARBA" id="ARBA00004196"/>
    </source>
</evidence>
<accession>A0A951P864</accession>
<evidence type="ECO:0000256" key="3">
    <source>
        <dbReference type="ARBA" id="ARBA00022723"/>
    </source>
</evidence>
<evidence type="ECO:0000256" key="5">
    <source>
        <dbReference type="RuleBase" id="RU003512"/>
    </source>
</evidence>
<dbReference type="GO" id="GO:0030313">
    <property type="term" value="C:cell envelope"/>
    <property type="evidence" value="ECO:0007669"/>
    <property type="project" value="UniProtKB-SubCell"/>
</dbReference>
<dbReference type="GO" id="GO:0007155">
    <property type="term" value="P:cell adhesion"/>
    <property type="evidence" value="ECO:0007669"/>
    <property type="project" value="InterPro"/>
</dbReference>
<evidence type="ECO:0000256" key="4">
    <source>
        <dbReference type="ARBA" id="ARBA00022729"/>
    </source>
</evidence>
<name>A0A951P864_9CYAN</name>
<dbReference type="GO" id="GO:0046872">
    <property type="term" value="F:metal ion binding"/>
    <property type="evidence" value="ECO:0007669"/>
    <property type="project" value="UniProtKB-KW"/>
</dbReference>
<keyword evidence="2 5" id="KW-0813">Transport</keyword>
<dbReference type="PRINTS" id="PR00691">
    <property type="entry name" value="ADHESINB"/>
</dbReference>
<dbReference type="EMBL" id="JAHHHV010000015">
    <property type="protein sequence ID" value="MBW4464539.1"/>
    <property type="molecule type" value="Genomic_DNA"/>
</dbReference>
<sequence>MPIQRYFQRHLQRHPNWSSSLLALTVGILSACSPSAPTSQTAPASAPASDLASPAATAATGTNLQVVATSSVLCDLVQTVAAETIDLTCLVKAGVDPHAYEPTPADRKAIEDAQLVLYSGYDFEPSLIQLIQAASGSAPKVAVGEAAVPKPLMGVHEHEHRDEHGDAHAEEQQAEGAQAEAAEPDPHIWHNAQNGIQMVKVIQEQLTQVAPANADLYAQNAQALTAELTQIDAWIQSQIATIPTASRKLVTTHDALSYYSAAYDIPVEGALQGISTEEKPTAARVKELADEIKADQVPTIFAEITESTKLLETVAQAANVQISDQELFADGLGEAGSDGDTYPKMLIANTKAVVEGLGGQYSPFQPK</sequence>
<dbReference type="Pfam" id="PF01297">
    <property type="entry name" value="ZnuA"/>
    <property type="match status" value="1"/>
</dbReference>
<evidence type="ECO:0000256" key="2">
    <source>
        <dbReference type="ARBA" id="ARBA00022448"/>
    </source>
</evidence>
<dbReference type="Gene3D" id="3.40.50.1980">
    <property type="entry name" value="Nitrogenase molybdenum iron protein domain"/>
    <property type="match status" value="2"/>
</dbReference>
<feature type="region of interest" description="Disordered" evidence="6">
    <location>
        <begin position="156"/>
        <end position="182"/>
    </location>
</feature>
<keyword evidence="4" id="KW-0732">Signal</keyword>